<sequence length="101" mass="11773">MSRFGVHVSHAFVSRFQLRCGEKDMDSTTPVQKWMHGPIPDRRKPVACKKSGYDRQTVDKGLAYAYHRKYRSHEPTFEHAYPPPHVRNPPRAMVRRLSSNP</sequence>
<feature type="region of interest" description="Disordered" evidence="1">
    <location>
        <begin position="27"/>
        <end position="52"/>
    </location>
</feature>
<dbReference type="Proteomes" id="UP001162060">
    <property type="component" value="Unassembled WGS sequence"/>
</dbReference>
<organism evidence="2 3">
    <name type="scientific">Peronospora matthiolae</name>
    <dbReference type="NCBI Taxonomy" id="2874970"/>
    <lineage>
        <taxon>Eukaryota</taxon>
        <taxon>Sar</taxon>
        <taxon>Stramenopiles</taxon>
        <taxon>Oomycota</taxon>
        <taxon>Peronosporomycetes</taxon>
        <taxon>Peronosporales</taxon>
        <taxon>Peronosporaceae</taxon>
        <taxon>Peronospora</taxon>
    </lineage>
</organism>
<dbReference type="EMBL" id="CAKLBY020000228">
    <property type="protein sequence ID" value="CAK7937952.1"/>
    <property type="molecule type" value="Genomic_DNA"/>
</dbReference>
<feature type="region of interest" description="Disordered" evidence="1">
    <location>
        <begin position="75"/>
        <end position="101"/>
    </location>
</feature>
<evidence type="ECO:0000313" key="3">
    <source>
        <dbReference type="Proteomes" id="UP001162060"/>
    </source>
</evidence>
<reference evidence="2" key="1">
    <citation type="submission" date="2024-01" db="EMBL/GenBank/DDBJ databases">
        <authorList>
            <person name="Webb A."/>
        </authorList>
    </citation>
    <scope>NUCLEOTIDE SEQUENCE</scope>
    <source>
        <strain evidence="2">Pm1</strain>
    </source>
</reference>
<accession>A0AAV1UWS1</accession>
<proteinExistence type="predicted"/>
<name>A0AAV1UWS1_9STRA</name>
<evidence type="ECO:0000256" key="1">
    <source>
        <dbReference type="SAM" id="MobiDB-lite"/>
    </source>
</evidence>
<evidence type="ECO:0000313" key="2">
    <source>
        <dbReference type="EMBL" id="CAK7937952.1"/>
    </source>
</evidence>
<dbReference type="AlphaFoldDB" id="A0AAV1UWS1"/>
<gene>
    <name evidence="2" type="ORF">PM001_LOCUS23102</name>
</gene>
<comment type="caution">
    <text evidence="2">The sequence shown here is derived from an EMBL/GenBank/DDBJ whole genome shotgun (WGS) entry which is preliminary data.</text>
</comment>
<protein>
    <submittedName>
        <fullName evidence="2">Uncharacterized protein</fullName>
    </submittedName>
</protein>